<evidence type="ECO:0000259" key="1">
    <source>
        <dbReference type="PROSITE" id="PS50851"/>
    </source>
</evidence>
<dbReference type="PROSITE" id="PS50851">
    <property type="entry name" value="CHEW"/>
    <property type="match status" value="1"/>
</dbReference>
<sequence>MAGKGAGPVTEPQRDGRGAWLGFSLKGQRYAVSLASVREVIRCGDITPVPGAPEDVLGIVNLRGQIVPVLDGRRRFGLEGRIDVADEDAQRVIVFDDSGSIVGMRIDVIGDMLEFNPADVAPPPPGRATRRDDPVSGVITRDDGFIALIDIPRLCRA</sequence>
<dbReference type="SMART" id="SM00260">
    <property type="entry name" value="CheW"/>
    <property type="match status" value="1"/>
</dbReference>
<dbReference type="AlphaFoldDB" id="A0A1L3ENY6"/>
<dbReference type="InterPro" id="IPR039315">
    <property type="entry name" value="CheW"/>
</dbReference>
<dbReference type="OrthoDB" id="9790406at2"/>
<dbReference type="STRING" id="1440763.BJI69_01870"/>
<gene>
    <name evidence="2" type="ORF">BJI69_01870</name>
</gene>
<keyword evidence="3" id="KW-1185">Reference proteome</keyword>
<dbReference type="KEGG" id="lrz:BJI69_01870"/>
<accession>A0A1L3ENY6</accession>
<evidence type="ECO:0000313" key="2">
    <source>
        <dbReference type="EMBL" id="APG02779.1"/>
    </source>
</evidence>
<dbReference type="InterPro" id="IPR002545">
    <property type="entry name" value="CheW-lke_dom"/>
</dbReference>
<name>A0A1L3ENY6_9GAMM</name>
<dbReference type="Gene3D" id="2.30.30.40">
    <property type="entry name" value="SH3 Domains"/>
    <property type="match status" value="1"/>
</dbReference>
<dbReference type="SUPFAM" id="SSF50341">
    <property type="entry name" value="CheW-like"/>
    <property type="match status" value="1"/>
</dbReference>
<dbReference type="PANTHER" id="PTHR22617">
    <property type="entry name" value="CHEMOTAXIS SENSOR HISTIDINE KINASE-RELATED"/>
    <property type="match status" value="1"/>
</dbReference>
<dbReference type="EMBL" id="CP017480">
    <property type="protein sequence ID" value="APG02779.1"/>
    <property type="molecule type" value="Genomic_DNA"/>
</dbReference>
<dbReference type="Proteomes" id="UP000182987">
    <property type="component" value="Chromosome"/>
</dbReference>
<dbReference type="Gene3D" id="2.40.50.180">
    <property type="entry name" value="CheA-289, Domain 4"/>
    <property type="match status" value="1"/>
</dbReference>
<dbReference type="InterPro" id="IPR036061">
    <property type="entry name" value="CheW-like_dom_sf"/>
</dbReference>
<proteinExistence type="predicted"/>
<dbReference type="Pfam" id="PF01584">
    <property type="entry name" value="CheW"/>
    <property type="match status" value="1"/>
</dbReference>
<dbReference type="GO" id="GO:0006935">
    <property type="term" value="P:chemotaxis"/>
    <property type="evidence" value="ECO:0007669"/>
    <property type="project" value="InterPro"/>
</dbReference>
<evidence type="ECO:0000313" key="3">
    <source>
        <dbReference type="Proteomes" id="UP000182987"/>
    </source>
</evidence>
<protein>
    <recommendedName>
        <fullName evidence="1">CheW-like domain-containing protein</fullName>
    </recommendedName>
</protein>
<reference evidence="3" key="1">
    <citation type="submission" date="2016-09" db="EMBL/GenBank/DDBJ databases">
        <authorList>
            <person name="Lysoe E."/>
        </authorList>
    </citation>
    <scope>NUCLEOTIDE SEQUENCE [LARGE SCALE GENOMIC DNA]</scope>
    <source>
        <strain evidence="3">LJ96T</strain>
    </source>
</reference>
<dbReference type="GO" id="GO:0005829">
    <property type="term" value="C:cytosol"/>
    <property type="evidence" value="ECO:0007669"/>
    <property type="project" value="TreeGrafter"/>
</dbReference>
<dbReference type="GO" id="GO:0007165">
    <property type="term" value="P:signal transduction"/>
    <property type="evidence" value="ECO:0007669"/>
    <property type="project" value="InterPro"/>
</dbReference>
<organism evidence="2 3">
    <name type="scientific">Luteibacter rhizovicinus DSM 16549</name>
    <dbReference type="NCBI Taxonomy" id="1440763"/>
    <lineage>
        <taxon>Bacteria</taxon>
        <taxon>Pseudomonadati</taxon>
        <taxon>Pseudomonadota</taxon>
        <taxon>Gammaproteobacteria</taxon>
        <taxon>Lysobacterales</taxon>
        <taxon>Rhodanobacteraceae</taxon>
        <taxon>Luteibacter</taxon>
    </lineage>
</organism>
<dbReference type="PANTHER" id="PTHR22617:SF23">
    <property type="entry name" value="CHEMOTAXIS PROTEIN CHEW"/>
    <property type="match status" value="1"/>
</dbReference>
<feature type="domain" description="CheW-like" evidence="1">
    <location>
        <begin position="17"/>
        <end position="157"/>
    </location>
</feature>